<evidence type="ECO:0000256" key="5">
    <source>
        <dbReference type="ARBA" id="ARBA00022884"/>
    </source>
</evidence>
<reference evidence="11" key="1">
    <citation type="submission" date="2022-08" db="EMBL/GenBank/DDBJ databases">
        <authorList>
            <person name="Kallberg Y."/>
            <person name="Tangrot J."/>
            <person name="Rosling A."/>
        </authorList>
    </citation>
    <scope>NUCLEOTIDE SEQUENCE</scope>
    <source>
        <strain evidence="11">Wild A</strain>
    </source>
</reference>
<evidence type="ECO:0000256" key="3">
    <source>
        <dbReference type="ARBA" id="ARBA00022448"/>
    </source>
</evidence>
<sequence>MSNGELGSGNIDALKQQVHSLRHDLEEKNALLSTVQKQLSKNQPNGTNGIMTNESTTGRVIEHLQAEIDSLKKELAESKTLIHVAKVARERAERQVSEHLASHQTLRLEIDSLKRMFERKERQSKELEESTKDIEKRNSDMKYERDNAHTRLRQSELKVSNLERNLQEALALKEKSEIEYSLLSKEMQSFKTRYANDVEIVKKEFKVLRQEMSSTSRSLEDVVLMTSVKVEEITSERKEEIGNLESIADKLKENQEKHAQKLFYEIEAMKKDVEHSSLKTSEHSEQVAKMKGEIVGKLNWLKRVQRT</sequence>
<dbReference type="GO" id="GO:0003723">
    <property type="term" value="F:RNA binding"/>
    <property type="evidence" value="ECO:0007669"/>
    <property type="project" value="UniProtKB-KW"/>
</dbReference>
<dbReference type="Proteomes" id="UP001153678">
    <property type="component" value="Unassembled WGS sequence"/>
</dbReference>
<evidence type="ECO:0000256" key="8">
    <source>
        <dbReference type="ARBA" id="ARBA00024975"/>
    </source>
</evidence>
<dbReference type="AlphaFoldDB" id="A0A9W4SMX3"/>
<comment type="similarity">
    <text evidence="1 9">Belongs to the SHE3 family.</text>
</comment>
<gene>
    <name evidence="9" type="primary">SHE3</name>
    <name evidence="11" type="ORF">FWILDA_LOCUS6849</name>
</gene>
<dbReference type="GO" id="GO:0051028">
    <property type="term" value="P:mRNA transport"/>
    <property type="evidence" value="ECO:0007669"/>
    <property type="project" value="UniProtKB-UniRule"/>
</dbReference>
<evidence type="ECO:0000256" key="9">
    <source>
        <dbReference type="RuleBase" id="RU362142"/>
    </source>
</evidence>
<evidence type="ECO:0000256" key="2">
    <source>
        <dbReference type="ARBA" id="ARBA00019884"/>
    </source>
</evidence>
<proteinExistence type="inferred from homology"/>
<accession>A0A9W4SMX3</accession>
<organism evidence="11 12">
    <name type="scientific">Funneliformis geosporum</name>
    <dbReference type="NCBI Taxonomy" id="1117311"/>
    <lineage>
        <taxon>Eukaryota</taxon>
        <taxon>Fungi</taxon>
        <taxon>Fungi incertae sedis</taxon>
        <taxon>Mucoromycota</taxon>
        <taxon>Glomeromycotina</taxon>
        <taxon>Glomeromycetes</taxon>
        <taxon>Glomerales</taxon>
        <taxon>Glomeraceae</taxon>
        <taxon>Funneliformis</taxon>
    </lineage>
</organism>
<keyword evidence="12" id="KW-1185">Reference proteome</keyword>
<evidence type="ECO:0000256" key="6">
    <source>
        <dbReference type="ARBA" id="ARBA00023054"/>
    </source>
</evidence>
<dbReference type="Pfam" id="PF17078">
    <property type="entry name" value="SHE3"/>
    <property type="match status" value="1"/>
</dbReference>
<keyword evidence="6" id="KW-0175">Coiled coil</keyword>
<evidence type="ECO:0000256" key="1">
    <source>
        <dbReference type="ARBA" id="ARBA00008123"/>
    </source>
</evidence>
<evidence type="ECO:0000256" key="10">
    <source>
        <dbReference type="SAM" id="MobiDB-lite"/>
    </source>
</evidence>
<dbReference type="GO" id="GO:0048309">
    <property type="term" value="P:endoplasmic reticulum inheritance"/>
    <property type="evidence" value="ECO:0007669"/>
    <property type="project" value="InterPro"/>
</dbReference>
<dbReference type="EMBL" id="CAMKVN010001285">
    <property type="protein sequence ID" value="CAI2174951.1"/>
    <property type="molecule type" value="Genomic_DNA"/>
</dbReference>
<comment type="function">
    <text evidence="8">RNA-binding protein that binds specific mRNAs including the ASH1 mRNA, coding for a repressor of the HO endonuclease. Part of the mRNA localization machinery that restricts accumulation of certain proteins to the bud and in the daughter cell. Required for the delivery of cortical endoplasmic reticulum into the emerging bud.</text>
</comment>
<feature type="region of interest" description="Disordered" evidence="10">
    <location>
        <begin position="120"/>
        <end position="146"/>
    </location>
</feature>
<evidence type="ECO:0000313" key="12">
    <source>
        <dbReference type="Proteomes" id="UP001153678"/>
    </source>
</evidence>
<keyword evidence="9" id="KW-0509">mRNA transport</keyword>
<name>A0A9W4SMX3_9GLOM</name>
<comment type="subcellular location">
    <subcellularLocation>
        <location evidence="9">Endoplasmic reticulum membrane</location>
        <topology evidence="9">Peripheral membrane protein</topology>
    </subcellularLocation>
</comment>
<keyword evidence="4 9" id="KW-0256">Endoplasmic reticulum</keyword>
<evidence type="ECO:0000256" key="7">
    <source>
        <dbReference type="ARBA" id="ARBA00023136"/>
    </source>
</evidence>
<dbReference type="InterPro" id="IPR031398">
    <property type="entry name" value="She3"/>
</dbReference>
<protein>
    <recommendedName>
        <fullName evidence="2 9">SWI5-dependent HO expression protein 3</fullName>
    </recommendedName>
</protein>
<evidence type="ECO:0000256" key="4">
    <source>
        <dbReference type="ARBA" id="ARBA00022824"/>
    </source>
</evidence>
<keyword evidence="3 9" id="KW-0813">Transport</keyword>
<comment type="caution">
    <text evidence="11">The sequence shown here is derived from an EMBL/GenBank/DDBJ whole genome shotgun (WGS) entry which is preliminary data.</text>
</comment>
<dbReference type="OrthoDB" id="6088208at2759"/>
<keyword evidence="5 9" id="KW-0694">RNA-binding</keyword>
<evidence type="ECO:0000313" key="11">
    <source>
        <dbReference type="EMBL" id="CAI2174951.1"/>
    </source>
</evidence>
<dbReference type="GO" id="GO:0005789">
    <property type="term" value="C:endoplasmic reticulum membrane"/>
    <property type="evidence" value="ECO:0007669"/>
    <property type="project" value="UniProtKB-SubCell"/>
</dbReference>
<keyword evidence="7 9" id="KW-0472">Membrane</keyword>